<dbReference type="InterPro" id="IPR009463">
    <property type="entry name" value="DUF1087"/>
</dbReference>
<evidence type="ECO:0000259" key="2">
    <source>
        <dbReference type="SMART" id="SM01147"/>
    </source>
</evidence>
<evidence type="ECO:0000256" key="1">
    <source>
        <dbReference type="SAM" id="MobiDB-lite"/>
    </source>
</evidence>
<gene>
    <name evidence="3" type="ORF">Taro_017457</name>
</gene>
<comment type="caution">
    <text evidence="3">The sequence shown here is derived from an EMBL/GenBank/DDBJ whole genome shotgun (WGS) entry which is preliminary data.</text>
</comment>
<name>A0A843UN56_COLES</name>
<feature type="compositionally biased region" description="Polar residues" evidence="1">
    <location>
        <begin position="1"/>
        <end position="16"/>
    </location>
</feature>
<feature type="region of interest" description="Disordered" evidence="1">
    <location>
        <begin position="196"/>
        <end position="220"/>
    </location>
</feature>
<dbReference type="AlphaFoldDB" id="A0A843UN56"/>
<dbReference type="SMART" id="SM01147">
    <property type="entry name" value="DUF1087"/>
    <property type="match status" value="1"/>
</dbReference>
<dbReference type="EMBL" id="NMUH01000796">
    <property type="protein sequence ID" value="MQL84938.1"/>
    <property type="molecule type" value="Genomic_DNA"/>
</dbReference>
<evidence type="ECO:0000313" key="3">
    <source>
        <dbReference type="EMBL" id="MQL84938.1"/>
    </source>
</evidence>
<evidence type="ECO:0000313" key="4">
    <source>
        <dbReference type="Proteomes" id="UP000652761"/>
    </source>
</evidence>
<accession>A0A843UN56</accession>
<dbReference type="OrthoDB" id="1732808at2759"/>
<feature type="compositionally biased region" description="Basic residues" evidence="1">
    <location>
        <begin position="68"/>
        <end position="78"/>
    </location>
</feature>
<feature type="region of interest" description="Disordered" evidence="1">
    <location>
        <begin position="1"/>
        <end position="34"/>
    </location>
</feature>
<feature type="domain" description="DUF1087" evidence="2">
    <location>
        <begin position="136"/>
        <end position="200"/>
    </location>
</feature>
<protein>
    <recommendedName>
        <fullName evidence="2">DUF1087 domain-containing protein</fullName>
    </recommendedName>
</protein>
<reference evidence="3" key="1">
    <citation type="submission" date="2017-07" db="EMBL/GenBank/DDBJ databases">
        <title>Taro Niue Genome Assembly and Annotation.</title>
        <authorList>
            <person name="Atibalentja N."/>
            <person name="Keating K."/>
            <person name="Fields C.J."/>
        </authorList>
    </citation>
    <scope>NUCLEOTIDE SEQUENCE</scope>
    <source>
        <strain evidence="3">Niue_2</strain>
        <tissue evidence="3">Leaf</tissue>
    </source>
</reference>
<feature type="region of interest" description="Disordered" evidence="1">
    <location>
        <begin position="65"/>
        <end position="153"/>
    </location>
</feature>
<keyword evidence="4" id="KW-1185">Reference proteome</keyword>
<organism evidence="3 4">
    <name type="scientific">Colocasia esculenta</name>
    <name type="common">Wild taro</name>
    <name type="synonym">Arum esculentum</name>
    <dbReference type="NCBI Taxonomy" id="4460"/>
    <lineage>
        <taxon>Eukaryota</taxon>
        <taxon>Viridiplantae</taxon>
        <taxon>Streptophyta</taxon>
        <taxon>Embryophyta</taxon>
        <taxon>Tracheophyta</taxon>
        <taxon>Spermatophyta</taxon>
        <taxon>Magnoliopsida</taxon>
        <taxon>Liliopsida</taxon>
        <taxon>Araceae</taxon>
        <taxon>Aroideae</taxon>
        <taxon>Colocasieae</taxon>
        <taxon>Colocasia</taxon>
    </lineage>
</organism>
<sequence length="233" mass="25589">MISLKPNSGEHTSLQGSYVDPAPPNWANDMKPGDQRTENLANIVFLKKKAGEDLDNIEKVAEGLSRTTKPHRGAKTHRGWVASVGFGRSKVGTPPRGLHGETPPRVLGGFCPPSSLEWNDDVNEEQGGSESLPTIAGDGSVQTSDVKDDSIVTNTEENEWDRLLRVRWEKYQSEEEAALGRGKRLRKAVSYKESFAPIPSDALSESGNEEDEPEPEYTPAGRALKAKLYVNMF</sequence>
<proteinExistence type="predicted"/>
<dbReference type="Pfam" id="PF06465">
    <property type="entry name" value="DUF1087"/>
    <property type="match status" value="1"/>
</dbReference>
<dbReference type="Proteomes" id="UP000652761">
    <property type="component" value="Unassembled WGS sequence"/>
</dbReference>